<evidence type="ECO:0000259" key="2">
    <source>
        <dbReference type="Pfam" id="PF07853"/>
    </source>
</evidence>
<keyword evidence="1" id="KW-1133">Transmembrane helix</keyword>
<gene>
    <name evidence="3" type="ORF">ACFSR3_08080</name>
</gene>
<keyword evidence="4" id="KW-1185">Reference proteome</keyword>
<sequence length="164" mass="18833">MNTRPEIKIKPTRTDTILEAIGYIGLAALWIFVIVMYYKLPDVVPTHFNLAGEADGFGDKKTSFFLPIIATVQFLVLSTIQQNPEQFNYTVTITPENAERQYANAVRMIRALRVMLVVLFLVIEIYSDKEYIGLDFSNYLLTPLLLGIIVVPMSYFIIKSYRQR</sequence>
<name>A0ABW5NSG9_9FLAO</name>
<protein>
    <submittedName>
        <fullName evidence="3">DUF1648 domain-containing protein</fullName>
    </submittedName>
</protein>
<feature type="domain" description="DUF1648" evidence="2">
    <location>
        <begin position="26"/>
        <end position="70"/>
    </location>
</feature>
<proteinExistence type="predicted"/>
<dbReference type="InterPro" id="IPR012867">
    <property type="entry name" value="DUF1648"/>
</dbReference>
<feature type="transmembrane region" description="Helical" evidence="1">
    <location>
        <begin position="64"/>
        <end position="80"/>
    </location>
</feature>
<evidence type="ECO:0000313" key="3">
    <source>
        <dbReference type="EMBL" id="MFD2602011.1"/>
    </source>
</evidence>
<evidence type="ECO:0000313" key="4">
    <source>
        <dbReference type="Proteomes" id="UP001597480"/>
    </source>
</evidence>
<dbReference type="RefSeq" id="WP_379820515.1">
    <property type="nucleotide sequence ID" value="NZ_JBHUMD010000008.1"/>
</dbReference>
<keyword evidence="1" id="KW-0812">Transmembrane</keyword>
<dbReference type="EMBL" id="JBHUMD010000008">
    <property type="protein sequence ID" value="MFD2602011.1"/>
    <property type="molecule type" value="Genomic_DNA"/>
</dbReference>
<reference evidence="4" key="1">
    <citation type="journal article" date="2019" name="Int. J. Syst. Evol. Microbiol.">
        <title>The Global Catalogue of Microorganisms (GCM) 10K type strain sequencing project: providing services to taxonomists for standard genome sequencing and annotation.</title>
        <authorList>
            <consortium name="The Broad Institute Genomics Platform"/>
            <consortium name="The Broad Institute Genome Sequencing Center for Infectious Disease"/>
            <person name="Wu L."/>
            <person name="Ma J."/>
        </authorList>
    </citation>
    <scope>NUCLEOTIDE SEQUENCE [LARGE SCALE GENOMIC DNA]</scope>
    <source>
        <strain evidence="4">KCTC 42107</strain>
    </source>
</reference>
<evidence type="ECO:0000256" key="1">
    <source>
        <dbReference type="SAM" id="Phobius"/>
    </source>
</evidence>
<keyword evidence="1" id="KW-0472">Membrane</keyword>
<dbReference type="Pfam" id="PF07853">
    <property type="entry name" value="DUF1648"/>
    <property type="match status" value="1"/>
</dbReference>
<organism evidence="3 4">
    <name type="scientific">Flavobacterium suzhouense</name>
    <dbReference type="NCBI Taxonomy" id="1529638"/>
    <lineage>
        <taxon>Bacteria</taxon>
        <taxon>Pseudomonadati</taxon>
        <taxon>Bacteroidota</taxon>
        <taxon>Flavobacteriia</taxon>
        <taxon>Flavobacteriales</taxon>
        <taxon>Flavobacteriaceae</taxon>
        <taxon>Flavobacterium</taxon>
    </lineage>
</organism>
<dbReference type="Proteomes" id="UP001597480">
    <property type="component" value="Unassembled WGS sequence"/>
</dbReference>
<feature type="transmembrane region" description="Helical" evidence="1">
    <location>
        <begin position="139"/>
        <end position="158"/>
    </location>
</feature>
<comment type="caution">
    <text evidence="3">The sequence shown here is derived from an EMBL/GenBank/DDBJ whole genome shotgun (WGS) entry which is preliminary data.</text>
</comment>
<accession>A0ABW5NSG9</accession>
<feature type="transmembrane region" description="Helical" evidence="1">
    <location>
        <begin position="110"/>
        <end position="127"/>
    </location>
</feature>
<feature type="transmembrane region" description="Helical" evidence="1">
    <location>
        <begin position="20"/>
        <end position="38"/>
    </location>
</feature>